<reference evidence="1 2" key="1">
    <citation type="submission" date="2020-02" db="EMBL/GenBank/DDBJ databases">
        <authorList>
            <person name="Ma Q."/>
            <person name="Huang Y."/>
            <person name="Song X."/>
            <person name="Pei D."/>
        </authorList>
    </citation>
    <scope>NUCLEOTIDE SEQUENCE [LARGE SCALE GENOMIC DNA]</scope>
    <source>
        <strain evidence="1">Sxm20200214</strain>
        <tissue evidence="1">Leaf</tissue>
    </source>
</reference>
<comment type="caution">
    <text evidence="1">The sequence shown here is derived from an EMBL/GenBank/DDBJ whole genome shotgun (WGS) entry which is preliminary data.</text>
</comment>
<dbReference type="EMBL" id="JAAMPC010000016">
    <property type="protein sequence ID" value="KAG2250428.1"/>
    <property type="molecule type" value="Genomic_DNA"/>
</dbReference>
<gene>
    <name evidence="1" type="ORF">Bca52824_080564</name>
</gene>
<dbReference type="OrthoDB" id="66620at2759"/>
<dbReference type="Gene3D" id="3.50.50.60">
    <property type="entry name" value="FAD/NAD(P)-binding domain"/>
    <property type="match status" value="1"/>
</dbReference>
<keyword evidence="2" id="KW-1185">Reference proteome</keyword>
<dbReference type="AlphaFoldDB" id="A0A8X7PGX9"/>
<accession>A0A8X7PGX9</accession>
<evidence type="ECO:0000313" key="2">
    <source>
        <dbReference type="Proteomes" id="UP000886595"/>
    </source>
</evidence>
<dbReference type="Proteomes" id="UP000886595">
    <property type="component" value="Unassembled WGS sequence"/>
</dbReference>
<protein>
    <submittedName>
        <fullName evidence="1">Uncharacterized protein</fullName>
    </submittedName>
</protein>
<organism evidence="1 2">
    <name type="scientific">Brassica carinata</name>
    <name type="common">Ethiopian mustard</name>
    <name type="synonym">Abyssinian cabbage</name>
    <dbReference type="NCBI Taxonomy" id="52824"/>
    <lineage>
        <taxon>Eukaryota</taxon>
        <taxon>Viridiplantae</taxon>
        <taxon>Streptophyta</taxon>
        <taxon>Embryophyta</taxon>
        <taxon>Tracheophyta</taxon>
        <taxon>Spermatophyta</taxon>
        <taxon>Magnoliopsida</taxon>
        <taxon>eudicotyledons</taxon>
        <taxon>Gunneridae</taxon>
        <taxon>Pentapetalae</taxon>
        <taxon>rosids</taxon>
        <taxon>malvids</taxon>
        <taxon>Brassicales</taxon>
        <taxon>Brassicaceae</taxon>
        <taxon>Brassiceae</taxon>
        <taxon>Brassica</taxon>
    </lineage>
</organism>
<dbReference type="InterPro" id="IPR036188">
    <property type="entry name" value="FAD/NAD-bd_sf"/>
</dbReference>
<name>A0A8X7PGX9_BRACI</name>
<sequence>MEVELVEVLVGVCGGCTGENGEWYTPAVKGLDSFTGQIVHSIQYKSGNSVAWTLYCIITSQVGDKDSIVQIAGVGDMSLKTLLKYGFGFEHDFLPVVAAVHIG</sequence>
<proteinExistence type="predicted"/>
<evidence type="ECO:0000313" key="1">
    <source>
        <dbReference type="EMBL" id="KAG2250428.1"/>
    </source>
</evidence>